<dbReference type="GO" id="GO:0046872">
    <property type="term" value="F:metal ion binding"/>
    <property type="evidence" value="ECO:0007669"/>
    <property type="project" value="UniProtKB-KW"/>
</dbReference>
<dbReference type="GO" id="GO:0003676">
    <property type="term" value="F:nucleic acid binding"/>
    <property type="evidence" value="ECO:0007669"/>
    <property type="project" value="InterPro"/>
</dbReference>
<feature type="domain" description="ENPP1-3/EXOG-like endonuclease/phosphodiesterase" evidence="4">
    <location>
        <begin position="72"/>
        <end position="294"/>
    </location>
</feature>
<evidence type="ECO:0000259" key="4">
    <source>
        <dbReference type="SMART" id="SM00477"/>
    </source>
</evidence>
<dbReference type="PROSITE" id="PS51257">
    <property type="entry name" value="PROKAR_LIPOPROTEIN"/>
    <property type="match status" value="1"/>
</dbReference>
<evidence type="ECO:0000313" key="6">
    <source>
        <dbReference type="EMBL" id="VYU60839.1"/>
    </source>
</evidence>
<feature type="chain" id="PRO_5027037361" evidence="3">
    <location>
        <begin position="20"/>
        <end position="311"/>
    </location>
</feature>
<dbReference type="Pfam" id="PF01223">
    <property type="entry name" value="Endonuclease_NS"/>
    <property type="match status" value="1"/>
</dbReference>
<proteinExistence type="predicted"/>
<feature type="active site" description="Proton acceptor" evidence="1">
    <location>
        <position position="146"/>
    </location>
</feature>
<feature type="signal peptide" evidence="3">
    <location>
        <begin position="1"/>
        <end position="19"/>
    </location>
</feature>
<sequence>MKINSILFLSAIFLLIACNDDTPDGTSGDNSNQNANPTVIQNARNLEMPRLDDQTGDIYSHYVTYRGEQVLNYTLDWHKEKKHSRWVAFVFTNTTSGTSWNRNNWKGTEWNGKVWEGDPFQPDPDIPAGERNELSDFSRSGYQRGHLCASADRLFSMDANGQTFYLSNMSPQMGSFNSPNWSDLETQVRNWGRNNNFRDTLFVVKGGTIRDDQIIEYIGGKDPSSPTKVAVPKYYFMALLCKKYDGGQNTYKAIGFWVEHKRYGTTPSLRTWAVSIDELEEKTGIDFFCNLPDRIEIPVEQTYNIESWSGL</sequence>
<dbReference type="GO" id="GO:0004519">
    <property type="term" value="F:endonuclease activity"/>
    <property type="evidence" value="ECO:0007669"/>
    <property type="project" value="TreeGrafter"/>
</dbReference>
<dbReference type="SMART" id="SM00477">
    <property type="entry name" value="NUC"/>
    <property type="match status" value="1"/>
</dbReference>
<dbReference type="RefSeq" id="WP_302976915.1">
    <property type="nucleotide sequence ID" value="NZ_CACRUT010000028.1"/>
</dbReference>
<dbReference type="SMART" id="SM00892">
    <property type="entry name" value="Endonuclease_NS"/>
    <property type="match status" value="1"/>
</dbReference>
<keyword evidence="6" id="KW-0378">Hydrolase</keyword>
<dbReference type="InterPro" id="IPR040255">
    <property type="entry name" value="Non-specific_endonuclease"/>
</dbReference>
<organism evidence="6">
    <name type="scientific">Paraprevotella clara</name>
    <dbReference type="NCBI Taxonomy" id="454154"/>
    <lineage>
        <taxon>Bacteria</taxon>
        <taxon>Pseudomonadati</taxon>
        <taxon>Bacteroidota</taxon>
        <taxon>Bacteroidia</taxon>
        <taxon>Bacteroidales</taxon>
        <taxon>Prevotellaceae</taxon>
        <taxon>Paraprevotella</taxon>
    </lineage>
</organism>
<dbReference type="InterPro" id="IPR044925">
    <property type="entry name" value="His-Me_finger_sf"/>
</dbReference>
<evidence type="ECO:0000256" key="2">
    <source>
        <dbReference type="PIRSR" id="PIRSR640255-2"/>
    </source>
</evidence>
<dbReference type="EC" id="3.1.30.-" evidence="6"/>
<feature type="domain" description="DNA/RNA non-specific endonuclease/pyrophosphatase/phosphodiesterase" evidence="5">
    <location>
        <begin position="69"/>
        <end position="294"/>
    </location>
</feature>
<keyword evidence="2" id="KW-0479">Metal-binding</keyword>
<gene>
    <name evidence="6" type="primary">nucA_2</name>
    <name evidence="6" type="ORF">PCLFYP37_03281</name>
</gene>
<dbReference type="PANTHER" id="PTHR13966">
    <property type="entry name" value="ENDONUCLEASE RELATED"/>
    <property type="match status" value="1"/>
</dbReference>
<protein>
    <submittedName>
        <fullName evidence="6">Nuclease</fullName>
        <ecNumber evidence="6">3.1.30.-</ecNumber>
    </submittedName>
</protein>
<evidence type="ECO:0000259" key="5">
    <source>
        <dbReference type="SMART" id="SM00892"/>
    </source>
</evidence>
<evidence type="ECO:0000256" key="3">
    <source>
        <dbReference type="SAM" id="SignalP"/>
    </source>
</evidence>
<dbReference type="InterPro" id="IPR044929">
    <property type="entry name" value="DNA/RNA_non-sp_Endonuclease_sf"/>
</dbReference>
<keyword evidence="3" id="KW-0732">Signal</keyword>
<dbReference type="SUPFAM" id="SSF54060">
    <property type="entry name" value="His-Me finger endonucleases"/>
    <property type="match status" value="1"/>
</dbReference>
<reference evidence="6" key="1">
    <citation type="submission" date="2019-11" db="EMBL/GenBank/DDBJ databases">
        <authorList>
            <person name="Feng L."/>
        </authorList>
    </citation>
    <scope>NUCLEOTIDE SEQUENCE</scope>
    <source>
        <strain evidence="6">PclaraLFYP37</strain>
    </source>
</reference>
<name>A0A6N3GBE0_9BACT</name>
<dbReference type="InterPro" id="IPR001604">
    <property type="entry name" value="Endo_G_ENPP1-like_dom"/>
</dbReference>
<evidence type="ECO:0000256" key="1">
    <source>
        <dbReference type="PIRSR" id="PIRSR640255-1"/>
    </source>
</evidence>
<dbReference type="GO" id="GO:0016787">
    <property type="term" value="F:hydrolase activity"/>
    <property type="evidence" value="ECO:0007669"/>
    <property type="project" value="UniProtKB-KW"/>
</dbReference>
<feature type="binding site" evidence="2">
    <location>
        <position position="177"/>
    </location>
    <ligand>
        <name>Mg(2+)</name>
        <dbReference type="ChEBI" id="CHEBI:18420"/>
        <note>catalytic</note>
    </ligand>
</feature>
<dbReference type="PANTHER" id="PTHR13966:SF5">
    <property type="entry name" value="ENDONUCLEASE G, MITOCHONDRIAL"/>
    <property type="match status" value="1"/>
</dbReference>
<dbReference type="InterPro" id="IPR020821">
    <property type="entry name" value="ENPP1-3/EXOG-like_nuc-like"/>
</dbReference>
<dbReference type="Gene3D" id="3.40.570.10">
    <property type="entry name" value="Extracellular Endonuclease, subunit A"/>
    <property type="match status" value="1"/>
</dbReference>
<accession>A0A6N3GBE0</accession>
<dbReference type="EMBL" id="CACRUT010000028">
    <property type="protein sequence ID" value="VYU60839.1"/>
    <property type="molecule type" value="Genomic_DNA"/>
</dbReference>
<dbReference type="AlphaFoldDB" id="A0A6N3GBE0"/>